<protein>
    <submittedName>
        <fullName evidence="2">Uncharacterized protein</fullName>
    </submittedName>
</protein>
<evidence type="ECO:0000313" key="2">
    <source>
        <dbReference type="EMBL" id="SUX81288.1"/>
    </source>
</evidence>
<feature type="transmembrane region" description="Helical" evidence="1">
    <location>
        <begin position="12"/>
        <end position="31"/>
    </location>
</feature>
<dbReference type="EMBL" id="UIGT01000001">
    <property type="protein sequence ID" value="SUX81288.1"/>
    <property type="molecule type" value="Genomic_DNA"/>
</dbReference>
<evidence type="ECO:0000313" key="3">
    <source>
        <dbReference type="Proteomes" id="UP000255286"/>
    </source>
</evidence>
<evidence type="ECO:0000256" key="1">
    <source>
        <dbReference type="SAM" id="Phobius"/>
    </source>
</evidence>
<keyword evidence="1" id="KW-0812">Transmembrane</keyword>
<sequence>MSSSFLTKHLSKLSLVINLTLTVIFWLYCIGTTDPTLIYIVQSYAFISMNAVKVIITTACGIWIIKSITAYEFKVIQFVQADLLKEILLELQLSRKSKEIDKVDSIKDDVKIDFDNVKF</sequence>
<dbReference type="Proteomes" id="UP000255286">
    <property type="component" value="Unassembled WGS sequence"/>
</dbReference>
<feature type="transmembrane region" description="Helical" evidence="1">
    <location>
        <begin position="37"/>
        <end position="65"/>
    </location>
</feature>
<dbReference type="RefSeq" id="WP_115602055.1">
    <property type="nucleotide sequence ID" value="NZ_UIGT01000001.1"/>
</dbReference>
<organism evidence="2 3">
    <name type="scientific">Citrobacter youngae</name>
    <dbReference type="NCBI Taxonomy" id="133448"/>
    <lineage>
        <taxon>Bacteria</taxon>
        <taxon>Pseudomonadati</taxon>
        <taxon>Pseudomonadota</taxon>
        <taxon>Gammaproteobacteria</taxon>
        <taxon>Enterobacterales</taxon>
        <taxon>Enterobacteriaceae</taxon>
        <taxon>Citrobacter</taxon>
        <taxon>Citrobacter freundii complex</taxon>
    </lineage>
</organism>
<reference evidence="2 3" key="1">
    <citation type="submission" date="2018-06" db="EMBL/GenBank/DDBJ databases">
        <authorList>
            <consortium name="Pathogen Informatics"/>
            <person name="Doyle S."/>
        </authorList>
    </citation>
    <scope>NUCLEOTIDE SEQUENCE [LARGE SCALE GENOMIC DNA]</scope>
    <source>
        <strain evidence="2 3">NCTC8782</strain>
    </source>
</reference>
<dbReference type="AlphaFoldDB" id="A0A9Q7ZSC4"/>
<proteinExistence type="predicted"/>
<gene>
    <name evidence="2" type="ORF">NCTC8782_03910</name>
</gene>
<name>A0A9Q7ZSC4_9ENTR</name>
<accession>A0A9Q7ZSC4</accession>
<comment type="caution">
    <text evidence="2">The sequence shown here is derived from an EMBL/GenBank/DDBJ whole genome shotgun (WGS) entry which is preliminary data.</text>
</comment>
<keyword evidence="1" id="KW-0472">Membrane</keyword>
<keyword evidence="1" id="KW-1133">Transmembrane helix</keyword>